<comment type="caution">
    <text evidence="2">The sequence shown here is derived from an EMBL/GenBank/DDBJ whole genome shotgun (WGS) entry which is preliminary data.</text>
</comment>
<evidence type="ECO:0000313" key="3">
    <source>
        <dbReference type="Proteomes" id="UP001454036"/>
    </source>
</evidence>
<name>A0AAV3PKL1_LITER</name>
<feature type="region of interest" description="Disordered" evidence="1">
    <location>
        <begin position="18"/>
        <end position="39"/>
    </location>
</feature>
<keyword evidence="3" id="KW-1185">Reference proteome</keyword>
<proteinExistence type="predicted"/>
<protein>
    <submittedName>
        <fullName evidence="2">Uncharacterized protein</fullName>
    </submittedName>
</protein>
<dbReference type="Proteomes" id="UP001454036">
    <property type="component" value="Unassembled WGS sequence"/>
</dbReference>
<dbReference type="AlphaFoldDB" id="A0AAV3PKL1"/>
<dbReference type="EMBL" id="BAABME010001739">
    <property type="protein sequence ID" value="GAA0151206.1"/>
    <property type="molecule type" value="Genomic_DNA"/>
</dbReference>
<sequence length="104" mass="11726">MADFIGEMTALLTRLLQMQQNPTPSASSPDPNPKPTKNTYAALLSKPNDVNQYTSDLPSPIQRGETTVIRLEPEIHQQQLNFNKTNLIGRLMLRTYRIQTDETG</sequence>
<evidence type="ECO:0000313" key="2">
    <source>
        <dbReference type="EMBL" id="GAA0151206.1"/>
    </source>
</evidence>
<evidence type="ECO:0000256" key="1">
    <source>
        <dbReference type="SAM" id="MobiDB-lite"/>
    </source>
</evidence>
<gene>
    <name evidence="2" type="ORF">LIER_09977</name>
</gene>
<reference evidence="2 3" key="1">
    <citation type="submission" date="2024-01" db="EMBL/GenBank/DDBJ databases">
        <title>The complete chloroplast genome sequence of Lithospermum erythrorhizon: insights into the phylogenetic relationship among Boraginaceae species and the maternal lineages of purple gromwells.</title>
        <authorList>
            <person name="Okada T."/>
            <person name="Watanabe K."/>
        </authorList>
    </citation>
    <scope>NUCLEOTIDE SEQUENCE [LARGE SCALE GENOMIC DNA]</scope>
</reference>
<organism evidence="2 3">
    <name type="scientific">Lithospermum erythrorhizon</name>
    <name type="common">Purple gromwell</name>
    <name type="synonym">Lithospermum officinale var. erythrorhizon</name>
    <dbReference type="NCBI Taxonomy" id="34254"/>
    <lineage>
        <taxon>Eukaryota</taxon>
        <taxon>Viridiplantae</taxon>
        <taxon>Streptophyta</taxon>
        <taxon>Embryophyta</taxon>
        <taxon>Tracheophyta</taxon>
        <taxon>Spermatophyta</taxon>
        <taxon>Magnoliopsida</taxon>
        <taxon>eudicotyledons</taxon>
        <taxon>Gunneridae</taxon>
        <taxon>Pentapetalae</taxon>
        <taxon>asterids</taxon>
        <taxon>lamiids</taxon>
        <taxon>Boraginales</taxon>
        <taxon>Boraginaceae</taxon>
        <taxon>Boraginoideae</taxon>
        <taxon>Lithospermeae</taxon>
        <taxon>Lithospermum</taxon>
    </lineage>
</organism>
<accession>A0AAV3PKL1</accession>